<dbReference type="Pfam" id="PF13480">
    <property type="entry name" value="Acetyltransf_6"/>
    <property type="match status" value="1"/>
</dbReference>
<organism evidence="2 3">
    <name type="scientific">Paenibacillus ginsengarvi</name>
    <dbReference type="NCBI Taxonomy" id="400777"/>
    <lineage>
        <taxon>Bacteria</taxon>
        <taxon>Bacillati</taxon>
        <taxon>Bacillota</taxon>
        <taxon>Bacilli</taxon>
        <taxon>Bacillales</taxon>
        <taxon>Paenibacillaceae</taxon>
        <taxon>Paenibacillus</taxon>
    </lineage>
</organism>
<evidence type="ECO:0000313" key="2">
    <source>
        <dbReference type="EMBL" id="RKN86304.1"/>
    </source>
</evidence>
<feature type="domain" description="BioF2-like acetyltransferase" evidence="1">
    <location>
        <begin position="171"/>
        <end position="287"/>
    </location>
</feature>
<dbReference type="InterPro" id="IPR016181">
    <property type="entry name" value="Acyl_CoA_acyltransferase"/>
</dbReference>
<keyword evidence="3" id="KW-1185">Reference proteome</keyword>
<name>A0A3B0CQ61_9BACL</name>
<dbReference type="SUPFAM" id="SSF55729">
    <property type="entry name" value="Acyl-CoA N-acyltransferases (Nat)"/>
    <property type="match status" value="1"/>
</dbReference>
<proteinExistence type="predicted"/>
<dbReference type="GO" id="GO:0016740">
    <property type="term" value="F:transferase activity"/>
    <property type="evidence" value="ECO:0007669"/>
    <property type="project" value="UniProtKB-KW"/>
</dbReference>
<dbReference type="EMBL" id="RBAH01000002">
    <property type="protein sequence ID" value="RKN86304.1"/>
    <property type="molecule type" value="Genomic_DNA"/>
</dbReference>
<protein>
    <submittedName>
        <fullName evidence="2">GNAT family N-acetyltransferase</fullName>
    </submittedName>
</protein>
<dbReference type="InterPro" id="IPR038740">
    <property type="entry name" value="BioF2-like_GNAT_dom"/>
</dbReference>
<gene>
    <name evidence="2" type="ORF">D7M11_04645</name>
</gene>
<evidence type="ECO:0000259" key="1">
    <source>
        <dbReference type="Pfam" id="PF13480"/>
    </source>
</evidence>
<dbReference type="AlphaFoldDB" id="A0A3B0CQ61"/>
<dbReference type="OrthoDB" id="9773932at2"/>
<accession>A0A3B0CQ61</accession>
<dbReference type="Gene3D" id="3.40.630.30">
    <property type="match status" value="1"/>
</dbReference>
<keyword evidence="2" id="KW-0808">Transferase</keyword>
<dbReference type="Proteomes" id="UP000282311">
    <property type="component" value="Unassembled WGS sequence"/>
</dbReference>
<sequence>MLRFIAYEPSMQAEWDKLALAKGTVFHTTAFRDVLLRAYGYTCGYHAAIDEAGRIHALVPLVIGRNLGLKKAGVSLPFVNYVDVCADSDDAFHFAVAATAGLKDKLKLAYVQLRLKEQQVSDPQWHASLQNFTFVLPLADDEEQVLALSSSSNRNHTRKVYKNDWFDVSFDHSHLEAFHRVYVKRMKQLGSPAEPLHFFRLFFECLPDNSTLLTVLDKETREVIGGMLLLTSPSNETLYYPYGGTLIQYNNKYLNNFMYWEAVRFGIRSSMKYLDLGRSPAGSSHYQSKEKWGAKPQQLTYLVYNGGAAEQGPPDQESFSFFIELWKKTPSIVTDKVGGVLIKYILP</sequence>
<evidence type="ECO:0000313" key="3">
    <source>
        <dbReference type="Proteomes" id="UP000282311"/>
    </source>
</evidence>
<comment type="caution">
    <text evidence="2">The sequence shown here is derived from an EMBL/GenBank/DDBJ whole genome shotgun (WGS) entry which is preliminary data.</text>
</comment>
<dbReference type="RefSeq" id="WP_120745995.1">
    <property type="nucleotide sequence ID" value="NZ_RBAH01000002.1"/>
</dbReference>
<reference evidence="2 3" key="1">
    <citation type="journal article" date="2007" name="Int. J. Syst. Evol. Microbiol.">
        <title>Paenibacillus ginsengarvi sp. nov., isolated from soil from ginseng cultivation.</title>
        <authorList>
            <person name="Yoon M.H."/>
            <person name="Ten L.N."/>
            <person name="Im W.T."/>
        </authorList>
    </citation>
    <scope>NUCLEOTIDE SEQUENCE [LARGE SCALE GENOMIC DNA]</scope>
    <source>
        <strain evidence="2 3">KCTC 13059</strain>
    </source>
</reference>